<gene>
    <name evidence="2" type="primary">trm-G10</name>
</gene>
<keyword evidence="2" id="KW-0808">Transferase</keyword>
<dbReference type="InterPro" id="IPR029063">
    <property type="entry name" value="SAM-dependent_MTases_sf"/>
</dbReference>
<dbReference type="EMBL" id="KF901136">
    <property type="protein sequence ID" value="AIF19382.1"/>
    <property type="molecule type" value="Genomic_DNA"/>
</dbReference>
<protein>
    <submittedName>
        <fullName evidence="2">Putative RNA methylase (Trm-G10)</fullName>
        <ecNumber evidence="2">2.1.1.213</ecNumber>
    </submittedName>
</protein>
<dbReference type="CDD" id="cd02440">
    <property type="entry name" value="AdoMet_MTases"/>
    <property type="match status" value="1"/>
</dbReference>
<dbReference type="Gene3D" id="3.40.50.150">
    <property type="entry name" value="Vaccinia Virus protein VP39"/>
    <property type="match status" value="1"/>
</dbReference>
<dbReference type="AlphaFoldDB" id="A0A075HXS6"/>
<dbReference type="PANTHER" id="PTHR14911:SF13">
    <property type="entry name" value="TRNA (GUANINE(6)-N2)-METHYLTRANSFERASE THUMP3"/>
    <property type="match status" value="1"/>
</dbReference>
<evidence type="ECO:0000259" key="1">
    <source>
        <dbReference type="Pfam" id="PF01170"/>
    </source>
</evidence>
<organism evidence="2">
    <name type="scientific">uncultured marine thaumarchaeote KM3_86_F11</name>
    <dbReference type="NCBI Taxonomy" id="1456322"/>
    <lineage>
        <taxon>Archaea</taxon>
        <taxon>Nitrososphaerota</taxon>
        <taxon>environmental samples</taxon>
    </lineage>
</organism>
<name>A0A075HXS6_9ARCH</name>
<feature type="domain" description="Ribosomal RNA large subunit methyltransferase K/L-like methyltransferase" evidence="1">
    <location>
        <begin position="180"/>
        <end position="319"/>
    </location>
</feature>
<accession>A0A075HXS6</accession>
<sequence length="352" mass="40526">MSLKSSSITTNLFVNSFISVFVLSGDFPQIGRSELISILESNNIDYNIIDENSRIIIISFKNYHDHYNELFQRIAYCNYFGILLFRYNLDSDNLYAQNSSSDYLKKYNTFSVRKINIKTRLDNKYESIIGGLVQNTFPHLKVNLTSPEIGLFACKFDKQLLIFSNNSLSDEPRWMSRRPRARPFFLPFAIHPKLSRALVNLCRLNSGQSLLDPFCGTASIGIESCLMNIKFTGIDISKKICYGAQRNLEHFNLNDFDIIHADSLDLPVSFSDGIVTDFPYGRSSIKKFSNTVKFMTKFFDISSELLNSGSYIVYMSPKDWPEYLPSNFSLIDKHEIYIHSSLTRVIRVIRKL</sequence>
<evidence type="ECO:0000313" key="2">
    <source>
        <dbReference type="EMBL" id="AIF19382.1"/>
    </source>
</evidence>
<reference evidence="2" key="1">
    <citation type="journal article" date="2014" name="Genome Biol. Evol.">
        <title>Pangenome evidence for extensive interdomain horizontal transfer affecting lineage core and shell genes in uncultured planktonic thaumarchaeota and euryarchaeota.</title>
        <authorList>
            <person name="Deschamps P."/>
            <person name="Zivanovic Y."/>
            <person name="Moreira D."/>
            <person name="Rodriguez-Valera F."/>
            <person name="Lopez-Garcia P."/>
        </authorList>
    </citation>
    <scope>NUCLEOTIDE SEQUENCE</scope>
</reference>
<proteinExistence type="predicted"/>
<keyword evidence="2" id="KW-0489">Methyltransferase</keyword>
<dbReference type="GO" id="GO:0030488">
    <property type="term" value="P:tRNA methylation"/>
    <property type="evidence" value="ECO:0007669"/>
    <property type="project" value="TreeGrafter"/>
</dbReference>
<dbReference type="InterPro" id="IPR000241">
    <property type="entry name" value="RlmKL-like_Mtase"/>
</dbReference>
<dbReference type="GO" id="GO:0160101">
    <property type="term" value="F:tRNA (guanine(10)-N2)-dimethyltransferase activity"/>
    <property type="evidence" value="ECO:0007669"/>
    <property type="project" value="UniProtKB-EC"/>
</dbReference>
<dbReference type="SUPFAM" id="SSF53335">
    <property type="entry name" value="S-adenosyl-L-methionine-dependent methyltransferases"/>
    <property type="match status" value="1"/>
</dbReference>
<dbReference type="Pfam" id="PF01170">
    <property type="entry name" value="UPF0020"/>
    <property type="match status" value="1"/>
</dbReference>
<dbReference type="SUPFAM" id="SSF143437">
    <property type="entry name" value="THUMP domain-like"/>
    <property type="match status" value="1"/>
</dbReference>
<dbReference type="PANTHER" id="PTHR14911">
    <property type="entry name" value="THUMP DOMAIN-CONTAINING"/>
    <property type="match status" value="1"/>
</dbReference>
<dbReference type="EC" id="2.1.1.213" evidence="2"/>